<evidence type="ECO:0000313" key="1">
    <source>
        <dbReference type="Proteomes" id="UP000790787"/>
    </source>
</evidence>
<dbReference type="RefSeq" id="XP_016489242.1">
    <property type="nucleotide sequence ID" value="XM_016633756.1"/>
</dbReference>
<dbReference type="KEGG" id="nta:107809162"/>
<evidence type="ECO:0000313" key="2">
    <source>
        <dbReference type="RefSeq" id="XP_016489242.1"/>
    </source>
</evidence>
<protein>
    <submittedName>
        <fullName evidence="2">Uncharacterized protein LOC107809162</fullName>
    </submittedName>
</protein>
<reference evidence="1" key="1">
    <citation type="journal article" date="2014" name="Nat. Commun.">
        <title>The tobacco genome sequence and its comparison with those of tomato and potato.</title>
        <authorList>
            <person name="Sierro N."/>
            <person name="Battey J.N."/>
            <person name="Ouadi S."/>
            <person name="Bakaher N."/>
            <person name="Bovet L."/>
            <person name="Willig A."/>
            <person name="Goepfert S."/>
            <person name="Peitsch M.C."/>
            <person name="Ivanov N.V."/>
        </authorList>
    </citation>
    <scope>NUCLEOTIDE SEQUENCE [LARGE SCALE GENOMIC DNA]</scope>
</reference>
<dbReference type="OrthoDB" id="1243188at2759"/>
<keyword evidence="1" id="KW-1185">Reference proteome</keyword>
<dbReference type="PaxDb" id="4097-A0A1S4BK92"/>
<organism evidence="1 2">
    <name type="scientific">Nicotiana tabacum</name>
    <name type="common">Common tobacco</name>
    <dbReference type="NCBI Taxonomy" id="4097"/>
    <lineage>
        <taxon>Eukaryota</taxon>
        <taxon>Viridiplantae</taxon>
        <taxon>Streptophyta</taxon>
        <taxon>Embryophyta</taxon>
        <taxon>Tracheophyta</taxon>
        <taxon>Spermatophyta</taxon>
        <taxon>Magnoliopsida</taxon>
        <taxon>eudicotyledons</taxon>
        <taxon>Gunneridae</taxon>
        <taxon>Pentapetalae</taxon>
        <taxon>asterids</taxon>
        <taxon>lamiids</taxon>
        <taxon>Solanales</taxon>
        <taxon>Solanaceae</taxon>
        <taxon>Nicotianoideae</taxon>
        <taxon>Nicotianeae</taxon>
        <taxon>Nicotiana</taxon>
    </lineage>
</organism>
<gene>
    <name evidence="2" type="primary">LOC107809162</name>
</gene>
<accession>A0A1S4BK92</accession>
<proteinExistence type="predicted"/>
<dbReference type="Proteomes" id="UP000790787">
    <property type="component" value="Chromosome 11"/>
</dbReference>
<sequence length="115" mass="13431">MALQAMSDAELALSISGMALRTLIMEIERDRREERRTDSFKKVTSKYKEYRTKHQTLAKVFNQDSEFQLFRDGLKKKDEQLAKKDEELKERDDELMRAIGRCSELEAALKAKDDA</sequence>
<name>A0A1S4BK92_TOBAC</name>
<reference evidence="2" key="2">
    <citation type="submission" date="2025-08" db="UniProtKB">
        <authorList>
            <consortium name="RefSeq"/>
        </authorList>
    </citation>
    <scope>IDENTIFICATION</scope>
    <source>
        <tissue evidence="2">Leaf</tissue>
    </source>
</reference>
<dbReference type="GeneID" id="107809162"/>
<dbReference type="RefSeq" id="XP_016489242.1">
    <property type="nucleotide sequence ID" value="XM_016633756.2"/>
</dbReference>
<dbReference type="AlphaFoldDB" id="A0A1S4BK92"/>